<protein>
    <submittedName>
        <fullName evidence="1">DUF2017 family protein</fullName>
    </submittedName>
</protein>
<dbReference type="RefSeq" id="WP_212321673.1">
    <property type="nucleotide sequence ID" value="NZ_AP024463.1"/>
</dbReference>
<gene>
    <name evidence="1" type="ORF">J5A65_10155</name>
</gene>
<name>A0ABX7Y2A5_9ACTN</name>
<keyword evidence="2" id="KW-1185">Reference proteome</keyword>
<proteinExistence type="predicted"/>
<organism evidence="1 2">
    <name type="scientific">Arachnia rubra</name>
    <dbReference type="NCBI Taxonomy" id="1547448"/>
    <lineage>
        <taxon>Bacteria</taxon>
        <taxon>Bacillati</taxon>
        <taxon>Actinomycetota</taxon>
        <taxon>Actinomycetes</taxon>
        <taxon>Propionibacteriales</taxon>
        <taxon>Propionibacteriaceae</taxon>
        <taxon>Arachnia</taxon>
    </lineage>
</organism>
<accession>A0ABX7Y2A5</accession>
<reference evidence="1 2" key="1">
    <citation type="submission" date="2021-03" db="EMBL/GenBank/DDBJ databases">
        <title>Human Oral Microbial Genomes.</title>
        <authorList>
            <person name="Johnston C.D."/>
            <person name="Chen T."/>
            <person name="Dewhirst F.E."/>
        </authorList>
    </citation>
    <scope>NUCLEOTIDE SEQUENCE [LARGE SCALE GENOMIC DNA]</scope>
    <source>
        <strain evidence="1 2">DSMZ 100122</strain>
    </source>
</reference>
<dbReference type="EMBL" id="CP072384">
    <property type="protein sequence ID" value="QUC07297.1"/>
    <property type="molecule type" value="Genomic_DNA"/>
</dbReference>
<sequence length="183" mass="20387">MSRGAWIFHAGEGRGRVLRILVERYVHDLEPLLPRIDSDDPLTRLDAELQAESSCDEMVSESPGLERFFPPALVDADEAGQFRRRAVVGQARKRVEAARKVLEGLGDGERSQVVVLNEDIDSWVSVLAALRAQWHVELTGTTGRLAEPTEEDIDRDPETAALLDWLGLLIEDALHAKWQGEAL</sequence>
<dbReference type="Pfam" id="PF09438">
    <property type="entry name" value="DUF2017"/>
    <property type="match status" value="1"/>
</dbReference>
<dbReference type="InterPro" id="IPR018561">
    <property type="entry name" value="AosR"/>
</dbReference>
<dbReference type="Proteomes" id="UP000678513">
    <property type="component" value="Chromosome"/>
</dbReference>
<evidence type="ECO:0000313" key="2">
    <source>
        <dbReference type="Proteomes" id="UP000678513"/>
    </source>
</evidence>
<evidence type="ECO:0000313" key="1">
    <source>
        <dbReference type="EMBL" id="QUC07297.1"/>
    </source>
</evidence>